<keyword evidence="2" id="KW-0732">Signal</keyword>
<dbReference type="Gene3D" id="1.10.1520.10">
    <property type="entry name" value="Ribonuclease III domain"/>
    <property type="match status" value="1"/>
</dbReference>
<reference evidence="4 5" key="1">
    <citation type="submission" date="2014-11" db="EMBL/GenBank/DDBJ databases">
        <authorList>
            <person name="Zhu J."/>
            <person name="Qi W."/>
            <person name="Song R."/>
        </authorList>
    </citation>
    <scope>NUCLEOTIDE SEQUENCE [LARGE SCALE GENOMIC DNA]</scope>
</reference>
<keyword evidence="5" id="KW-1185">Reference proteome</keyword>
<dbReference type="CDD" id="cd00593">
    <property type="entry name" value="RIBOc"/>
    <property type="match status" value="1"/>
</dbReference>
<feature type="signal peptide" evidence="2">
    <location>
        <begin position="1"/>
        <end position="20"/>
    </location>
</feature>
<feature type="compositionally biased region" description="Basic residues" evidence="1">
    <location>
        <begin position="144"/>
        <end position="164"/>
    </location>
</feature>
<evidence type="ECO:0000259" key="3">
    <source>
        <dbReference type="PROSITE" id="PS50142"/>
    </source>
</evidence>
<dbReference type="InterPro" id="IPR000999">
    <property type="entry name" value="RNase_III_dom"/>
</dbReference>
<feature type="domain" description="RNase III" evidence="3">
    <location>
        <begin position="389"/>
        <end position="528"/>
    </location>
</feature>
<feature type="region of interest" description="Disordered" evidence="1">
    <location>
        <begin position="144"/>
        <end position="195"/>
    </location>
</feature>
<dbReference type="InParanoid" id="A0A0G4EXC5"/>
<dbReference type="Proteomes" id="UP000041254">
    <property type="component" value="Unassembled WGS sequence"/>
</dbReference>
<name>A0A0G4EXC5_VITBC</name>
<evidence type="ECO:0000256" key="2">
    <source>
        <dbReference type="SAM" id="SignalP"/>
    </source>
</evidence>
<dbReference type="PROSITE" id="PS50142">
    <property type="entry name" value="RNASE_3_2"/>
    <property type="match status" value="1"/>
</dbReference>
<sequence>MKLSLPFVVVLLLMVYSVLGLERKLVRSHPSFMSNPPTRRLSGTRHGRVLHRLPCGSGRVRSRSVYSRLLTRRPSVLPEQQQTGGKVVFKIKNAVNKLLRSAVGRAIRRRRAVYSIATEQVAEAEDLSDNAVVLSMEAGASIQKKKRPNFALRKRRSRRRRRRPPSAGKRTGKSRVDSGTANASKMSSRSRSNAKRIDAPIASYHKLLSSLNKASDTPVHLDFRLYLCALNVYPHGFPDRLSQKKMRPIFTVGSKVFKLLGHLFTFMRCGGSPSNGELGESVEEFHERVTASLEGRKADHTLPPSCSKKEAIRLLGAIYWSNLCSESGRDGYLHLDKAMRASLTLLDHVILAPSGRSARKSLPRLLPLLTNGSVALSDWEHPGDGQMPNEEVERMWGYEFTDKRILERARIATTTMSEIAQGNLTNTTEIMDNEAMEFLGDGVLSLLSVHLTRDNTSDTRHSLAHLNFTETEQQVTNAVLADKMQRRLERANRTLAEVVRVDRDDLTAKKRWSDLYEAFIGAIFLDSDMSLERVLDVIAVDFPLAHHRKKAAPPVPLSPSPASILSIGLPQSIATPRFHDTGVPWRHHVDQETKLGLDERGSVVVAISSDDGEMRRFTLPHVGYDLIDLDLILRRNKRGGRGRKRYHYISTVRLILDPSKVPPIHQEDSLKLRMQKLSRALLYLTASSDKHQHQHHRRFTIRPVTVSEIRGFGAVKALQEDHGRYLPEDVWMRRDGVEGNEADAYYSATAGVRTRAADRKRQRVLSLAERAFR</sequence>
<dbReference type="SUPFAM" id="SSF69065">
    <property type="entry name" value="RNase III domain-like"/>
    <property type="match status" value="1"/>
</dbReference>
<dbReference type="VEuPathDB" id="CryptoDB:Vbra_13913"/>
<proteinExistence type="predicted"/>
<evidence type="ECO:0000256" key="1">
    <source>
        <dbReference type="SAM" id="MobiDB-lite"/>
    </source>
</evidence>
<dbReference type="GO" id="GO:0006396">
    <property type="term" value="P:RNA processing"/>
    <property type="evidence" value="ECO:0007669"/>
    <property type="project" value="InterPro"/>
</dbReference>
<protein>
    <recommendedName>
        <fullName evidence="3">RNase III domain-containing protein</fullName>
    </recommendedName>
</protein>
<dbReference type="AlphaFoldDB" id="A0A0G4EXC5"/>
<accession>A0A0G4EXC5</accession>
<feature type="compositionally biased region" description="Polar residues" evidence="1">
    <location>
        <begin position="177"/>
        <end position="191"/>
    </location>
</feature>
<organism evidence="4 5">
    <name type="scientific">Vitrella brassicaformis (strain CCMP3155)</name>
    <dbReference type="NCBI Taxonomy" id="1169540"/>
    <lineage>
        <taxon>Eukaryota</taxon>
        <taxon>Sar</taxon>
        <taxon>Alveolata</taxon>
        <taxon>Colpodellida</taxon>
        <taxon>Vitrellaceae</taxon>
        <taxon>Vitrella</taxon>
    </lineage>
</organism>
<dbReference type="GO" id="GO:0004525">
    <property type="term" value="F:ribonuclease III activity"/>
    <property type="evidence" value="ECO:0007669"/>
    <property type="project" value="InterPro"/>
</dbReference>
<feature type="chain" id="PRO_5005187786" description="RNase III domain-containing protein" evidence="2">
    <location>
        <begin position="21"/>
        <end position="773"/>
    </location>
</feature>
<dbReference type="InterPro" id="IPR036389">
    <property type="entry name" value="RNase_III_sf"/>
</dbReference>
<dbReference type="EMBL" id="CDMY01000341">
    <property type="protein sequence ID" value="CEM03448.1"/>
    <property type="molecule type" value="Genomic_DNA"/>
</dbReference>
<dbReference type="OrthoDB" id="416741at2759"/>
<gene>
    <name evidence="4" type="ORF">Vbra_13913</name>
</gene>
<evidence type="ECO:0000313" key="5">
    <source>
        <dbReference type="Proteomes" id="UP000041254"/>
    </source>
</evidence>
<evidence type="ECO:0000313" key="4">
    <source>
        <dbReference type="EMBL" id="CEM03448.1"/>
    </source>
</evidence>